<dbReference type="SUPFAM" id="SSF54637">
    <property type="entry name" value="Thioesterase/thiol ester dehydrase-isomerase"/>
    <property type="match status" value="1"/>
</dbReference>
<dbReference type="InterPro" id="IPR029069">
    <property type="entry name" value="HotDog_dom_sf"/>
</dbReference>
<dbReference type="GO" id="GO:0047617">
    <property type="term" value="F:fatty acyl-CoA hydrolase activity"/>
    <property type="evidence" value="ECO:0007669"/>
    <property type="project" value="InterPro"/>
</dbReference>
<dbReference type="InterPro" id="IPR039298">
    <property type="entry name" value="ACOT13"/>
</dbReference>
<comment type="caution">
    <text evidence="4">The sequence shown here is derived from an EMBL/GenBank/DDBJ whole genome shotgun (WGS) entry which is preliminary data.</text>
</comment>
<name>A0A5J5JYQ6_9ACTN</name>
<dbReference type="Proteomes" id="UP000327011">
    <property type="component" value="Unassembled WGS sequence"/>
</dbReference>
<evidence type="ECO:0000313" key="5">
    <source>
        <dbReference type="Proteomes" id="UP000327011"/>
    </source>
</evidence>
<keyword evidence="5" id="KW-1185">Reference proteome</keyword>
<reference evidence="4 5" key="1">
    <citation type="submission" date="2019-09" db="EMBL/GenBank/DDBJ databases">
        <title>Screening of Novel Bioactive Compounds from Soil-Associated.</title>
        <authorList>
            <person name="Gong X."/>
        </authorList>
    </citation>
    <scope>NUCLEOTIDE SEQUENCE [LARGE SCALE GENOMIC DNA]</scope>
    <source>
        <strain evidence="4 5">Gxj-6</strain>
    </source>
</reference>
<protein>
    <submittedName>
        <fullName evidence="4">PaaI family thioesterase</fullName>
    </submittedName>
</protein>
<dbReference type="PANTHER" id="PTHR21660">
    <property type="entry name" value="THIOESTERASE SUPERFAMILY MEMBER-RELATED"/>
    <property type="match status" value="1"/>
</dbReference>
<keyword evidence="2" id="KW-0378">Hydrolase</keyword>
<gene>
    <name evidence="4" type="ORF">F5972_27705</name>
</gene>
<dbReference type="PANTHER" id="PTHR21660:SF1">
    <property type="entry name" value="ACYL-COENZYME A THIOESTERASE 13"/>
    <property type="match status" value="1"/>
</dbReference>
<dbReference type="RefSeq" id="WP_150937415.1">
    <property type="nucleotide sequence ID" value="NZ_VYTZ01000011.1"/>
</dbReference>
<accession>A0A5J5JYQ6</accession>
<evidence type="ECO:0000259" key="3">
    <source>
        <dbReference type="Pfam" id="PF03061"/>
    </source>
</evidence>
<dbReference type="Gene3D" id="3.10.129.10">
    <property type="entry name" value="Hotdog Thioesterase"/>
    <property type="match status" value="1"/>
</dbReference>
<feature type="domain" description="Thioesterase" evidence="3">
    <location>
        <begin position="73"/>
        <end position="150"/>
    </location>
</feature>
<dbReference type="AlphaFoldDB" id="A0A5J5JYQ6"/>
<proteinExistence type="inferred from homology"/>
<evidence type="ECO:0000256" key="2">
    <source>
        <dbReference type="ARBA" id="ARBA00022801"/>
    </source>
</evidence>
<evidence type="ECO:0000313" key="4">
    <source>
        <dbReference type="EMBL" id="KAA9375535.1"/>
    </source>
</evidence>
<dbReference type="InterPro" id="IPR006683">
    <property type="entry name" value="Thioestr_dom"/>
</dbReference>
<dbReference type="NCBIfam" id="TIGR00369">
    <property type="entry name" value="unchar_dom_1"/>
    <property type="match status" value="1"/>
</dbReference>
<evidence type="ECO:0000256" key="1">
    <source>
        <dbReference type="ARBA" id="ARBA00008324"/>
    </source>
</evidence>
<dbReference type="EMBL" id="VYTZ01000011">
    <property type="protein sequence ID" value="KAA9375535.1"/>
    <property type="molecule type" value="Genomic_DNA"/>
</dbReference>
<dbReference type="InterPro" id="IPR003736">
    <property type="entry name" value="PAAI_dom"/>
</dbReference>
<sequence length="165" mass="17656">MAERTRTISWADPELAGQATFTMRGLEAVRAMFRGELPKPPMGELLGFTGELAEEGRAVLSVVPAEYHSNNAGTAHGGLAGALMDAALTTAVLTVLPENHYVNTLQLSLHYVRPLLIDGGKVLAEATVVHRGNTITTASAEIRTADAKLCVHGTGTFMIRSFRRD</sequence>
<organism evidence="4 5">
    <name type="scientific">Microbispora cellulosiformans</name>
    <dbReference type="NCBI Taxonomy" id="2614688"/>
    <lineage>
        <taxon>Bacteria</taxon>
        <taxon>Bacillati</taxon>
        <taxon>Actinomycetota</taxon>
        <taxon>Actinomycetes</taxon>
        <taxon>Streptosporangiales</taxon>
        <taxon>Streptosporangiaceae</taxon>
        <taxon>Microbispora</taxon>
    </lineage>
</organism>
<dbReference type="CDD" id="cd03443">
    <property type="entry name" value="PaaI_thioesterase"/>
    <property type="match status" value="1"/>
</dbReference>
<dbReference type="Pfam" id="PF03061">
    <property type="entry name" value="4HBT"/>
    <property type="match status" value="1"/>
</dbReference>
<comment type="similarity">
    <text evidence="1">Belongs to the thioesterase PaaI family.</text>
</comment>